<gene>
    <name evidence="2" type="ORF">OD355_04755</name>
</gene>
<sequence length="169" mass="19545">MSHNSFKHLAIFLCCTVLLIACSKVPRKYIQPEEMKELMWEMMFADKIAAEGGLVMPALTDTMSKEFSKVLKHHGVTQAKFVKSLEYYQSTPDIQKALYDSIFNYGSRMSEAVQARLRIKDSLRNAHIADSLESLEPAAKNVSYIQRTKRAFKLFTTNRFYQKSLYRKD</sequence>
<dbReference type="AlphaFoldDB" id="A0AAE3LPT8"/>
<dbReference type="Pfam" id="PF14129">
    <property type="entry name" value="DUF4296"/>
    <property type="match status" value="1"/>
</dbReference>
<dbReference type="PROSITE" id="PS51257">
    <property type="entry name" value="PROKAR_LIPOPROTEIN"/>
    <property type="match status" value="1"/>
</dbReference>
<dbReference type="EMBL" id="JAOTPL010000004">
    <property type="protein sequence ID" value="MCU7693825.1"/>
    <property type="molecule type" value="Genomic_DNA"/>
</dbReference>
<reference evidence="2" key="1">
    <citation type="submission" date="2022-10" db="EMBL/GenBank/DDBJ databases">
        <authorList>
            <person name="Kim H.S."/>
            <person name="Kim J.-S."/>
            <person name="Suh M.K."/>
            <person name="Eom M.K."/>
            <person name="Lee J.-S."/>
        </authorList>
    </citation>
    <scope>NUCLEOTIDE SEQUENCE</scope>
    <source>
        <strain evidence="2">LIP-5</strain>
    </source>
</reference>
<dbReference type="InterPro" id="IPR025381">
    <property type="entry name" value="DUF4296"/>
</dbReference>
<name>A0AAE3LPT8_9BACT</name>
<evidence type="ECO:0000313" key="3">
    <source>
        <dbReference type="Proteomes" id="UP001209317"/>
    </source>
</evidence>
<feature type="domain" description="DUF4296" evidence="1">
    <location>
        <begin position="26"/>
        <end position="102"/>
    </location>
</feature>
<accession>A0AAE3LPT8</accession>
<evidence type="ECO:0000313" key="2">
    <source>
        <dbReference type="EMBL" id="MCU7693825.1"/>
    </source>
</evidence>
<dbReference type="RefSeq" id="WP_263037311.1">
    <property type="nucleotide sequence ID" value="NZ_JAOTPL010000004.1"/>
</dbReference>
<evidence type="ECO:0000259" key="1">
    <source>
        <dbReference type="Pfam" id="PF14129"/>
    </source>
</evidence>
<protein>
    <submittedName>
        <fullName evidence="2">DUF4296 domain-containing protein</fullName>
    </submittedName>
</protein>
<organism evidence="2 3">
    <name type="scientific">Haoranjiania flava</name>
    <dbReference type="NCBI Taxonomy" id="1856322"/>
    <lineage>
        <taxon>Bacteria</taxon>
        <taxon>Pseudomonadati</taxon>
        <taxon>Bacteroidota</taxon>
        <taxon>Chitinophagia</taxon>
        <taxon>Chitinophagales</taxon>
        <taxon>Chitinophagaceae</taxon>
        <taxon>Haoranjiania</taxon>
    </lineage>
</organism>
<comment type="caution">
    <text evidence="2">The sequence shown here is derived from an EMBL/GenBank/DDBJ whole genome shotgun (WGS) entry which is preliminary data.</text>
</comment>
<keyword evidence="3" id="KW-1185">Reference proteome</keyword>
<dbReference type="Proteomes" id="UP001209317">
    <property type="component" value="Unassembled WGS sequence"/>
</dbReference>
<proteinExistence type="predicted"/>